<proteinExistence type="predicted"/>
<accession>A0ABX2GZ48</accession>
<feature type="transmembrane region" description="Helical" evidence="1">
    <location>
        <begin position="12"/>
        <end position="32"/>
    </location>
</feature>
<evidence type="ECO:0000313" key="2">
    <source>
        <dbReference type="EMBL" id="NSG30081.1"/>
    </source>
</evidence>
<organism evidence="2 3">
    <name type="scientific">Faecalicatena fissicatena</name>
    <dbReference type="NCBI Taxonomy" id="290055"/>
    <lineage>
        <taxon>Bacteria</taxon>
        <taxon>Bacillati</taxon>
        <taxon>Bacillota</taxon>
        <taxon>Clostridia</taxon>
        <taxon>Lachnospirales</taxon>
        <taxon>Lachnospiraceae</taxon>
        <taxon>Faecalicatena</taxon>
    </lineage>
</organism>
<feature type="transmembrane region" description="Helical" evidence="1">
    <location>
        <begin position="69"/>
        <end position="89"/>
    </location>
</feature>
<evidence type="ECO:0000313" key="3">
    <source>
        <dbReference type="Proteomes" id="UP000821846"/>
    </source>
</evidence>
<reference evidence="2 3" key="1">
    <citation type="journal article" date="2020" name="Cell Host Microbe">
        <title>Functional and Genomic Variation between Human-Derived Isolates of Lachnospiraceae Reveals Inter- and Intra-Species Diversity.</title>
        <authorList>
            <person name="Sorbara M.T."/>
            <person name="Littmann E.R."/>
            <person name="Fontana E."/>
            <person name="Moody T.U."/>
            <person name="Kohout C.E."/>
            <person name="Gjonbalaj M."/>
            <person name="Eaton V."/>
            <person name="Seok R."/>
            <person name="Leiner I.M."/>
            <person name="Pamer E.G."/>
        </authorList>
    </citation>
    <scope>NUCLEOTIDE SEQUENCE [LARGE SCALE GENOMIC DNA]</scope>
    <source>
        <strain evidence="2 3">MSK.14.16</strain>
    </source>
</reference>
<sequence length="97" mass="11035">MKKKTGKKKNLFSVVNYTVLVLTVIAAVYIMANGLGLIDSLDFGAGAYYYADIPQFAKYVDGSGYTSPISMWVLIALFLIWGFFMYKLWGWIERKDK</sequence>
<protein>
    <submittedName>
        <fullName evidence="2">Uncharacterized protein</fullName>
    </submittedName>
</protein>
<keyword evidence="3" id="KW-1185">Reference proteome</keyword>
<keyword evidence="1" id="KW-0812">Transmembrane</keyword>
<dbReference type="Proteomes" id="UP000821846">
    <property type="component" value="Unassembled WGS sequence"/>
</dbReference>
<dbReference type="EMBL" id="JAAWUZ010000021">
    <property type="protein sequence ID" value="NSG30081.1"/>
    <property type="molecule type" value="Genomic_DNA"/>
</dbReference>
<gene>
    <name evidence="2" type="ORF">HFM93_07285</name>
</gene>
<dbReference type="RefSeq" id="WP_173865435.1">
    <property type="nucleotide sequence ID" value="NZ_JAAWUU010000001.1"/>
</dbReference>
<keyword evidence="1" id="KW-1133">Transmembrane helix</keyword>
<keyword evidence="1" id="KW-0472">Membrane</keyword>
<evidence type="ECO:0000256" key="1">
    <source>
        <dbReference type="SAM" id="Phobius"/>
    </source>
</evidence>
<name>A0ABX2GZ48_9FIRM</name>
<comment type="caution">
    <text evidence="2">The sequence shown here is derived from an EMBL/GenBank/DDBJ whole genome shotgun (WGS) entry which is preliminary data.</text>
</comment>